<name>A0A645F0I0_9ZZZZ</name>
<sequence length="126" mass="14237">MQPVTLEMLNKRIFTQQFFDGEGGLLSNFHVNQDGTLHITFKLVGYPGARYRSTFYINHSAVAEGETTSFETVLTKGNVSVIDADIELSQLEDLNTFYVVSTLCNVQELWEDGTFLNKTDSVLLYQ</sequence>
<accession>A0A645F0I0</accession>
<comment type="caution">
    <text evidence="1">The sequence shown here is derived from an EMBL/GenBank/DDBJ whole genome shotgun (WGS) entry which is preliminary data.</text>
</comment>
<organism evidence="1">
    <name type="scientific">bioreactor metagenome</name>
    <dbReference type="NCBI Taxonomy" id="1076179"/>
    <lineage>
        <taxon>unclassified sequences</taxon>
        <taxon>metagenomes</taxon>
        <taxon>ecological metagenomes</taxon>
    </lineage>
</organism>
<proteinExistence type="predicted"/>
<gene>
    <name evidence="1" type="ORF">SDC9_154968</name>
</gene>
<dbReference type="AlphaFoldDB" id="A0A645F0I0"/>
<reference evidence="1" key="1">
    <citation type="submission" date="2019-08" db="EMBL/GenBank/DDBJ databases">
        <authorList>
            <person name="Kucharzyk K."/>
            <person name="Murdoch R.W."/>
            <person name="Higgins S."/>
            <person name="Loffler F."/>
        </authorList>
    </citation>
    <scope>NUCLEOTIDE SEQUENCE</scope>
</reference>
<dbReference type="EMBL" id="VSSQ01053698">
    <property type="protein sequence ID" value="MPN07697.1"/>
    <property type="molecule type" value="Genomic_DNA"/>
</dbReference>
<protein>
    <submittedName>
        <fullName evidence="1">Uncharacterized protein</fullName>
    </submittedName>
</protein>
<evidence type="ECO:0000313" key="1">
    <source>
        <dbReference type="EMBL" id="MPN07697.1"/>
    </source>
</evidence>